<proteinExistence type="predicted"/>
<reference evidence="3" key="1">
    <citation type="submission" date="2011-07" db="EMBL/GenBank/DDBJ databases">
        <authorList>
            <consortium name="Caenorhabditis brenneri Sequencing and Analysis Consortium"/>
            <person name="Wilson R.K."/>
        </authorList>
    </citation>
    <scope>NUCLEOTIDE SEQUENCE [LARGE SCALE GENOMIC DNA]</scope>
    <source>
        <strain evidence="3">PB2801</strain>
    </source>
</reference>
<evidence type="ECO:0000313" key="2">
    <source>
        <dbReference type="EMBL" id="EGT56594.1"/>
    </source>
</evidence>
<dbReference type="Proteomes" id="UP000008068">
    <property type="component" value="Unassembled WGS sequence"/>
</dbReference>
<protein>
    <submittedName>
        <fullName evidence="2">Uncharacterized protein</fullName>
    </submittedName>
</protein>
<dbReference type="InParanoid" id="G0MFZ1"/>
<name>G0MFZ1_CAEBE</name>
<evidence type="ECO:0000256" key="1">
    <source>
        <dbReference type="SAM" id="MobiDB-lite"/>
    </source>
</evidence>
<dbReference type="EMBL" id="GL379793">
    <property type="protein sequence ID" value="EGT56594.1"/>
    <property type="molecule type" value="Genomic_DNA"/>
</dbReference>
<feature type="region of interest" description="Disordered" evidence="1">
    <location>
        <begin position="1"/>
        <end position="71"/>
    </location>
</feature>
<sequence length="91" mass="9949">MSLADANCPTDTKSTPPAPFPAPYHLQIDPNQFPNHLHRVQLSKTSRTSAKRAKPRMTTTTKTRRGQEATAIRPCVAATQNQPPKTLLACA</sequence>
<evidence type="ECO:0000313" key="3">
    <source>
        <dbReference type="Proteomes" id="UP000008068"/>
    </source>
</evidence>
<organism evidence="3">
    <name type="scientific">Caenorhabditis brenneri</name>
    <name type="common">Nematode worm</name>
    <dbReference type="NCBI Taxonomy" id="135651"/>
    <lineage>
        <taxon>Eukaryota</taxon>
        <taxon>Metazoa</taxon>
        <taxon>Ecdysozoa</taxon>
        <taxon>Nematoda</taxon>
        <taxon>Chromadorea</taxon>
        <taxon>Rhabditida</taxon>
        <taxon>Rhabditina</taxon>
        <taxon>Rhabditomorpha</taxon>
        <taxon>Rhabditoidea</taxon>
        <taxon>Rhabditidae</taxon>
        <taxon>Peloderinae</taxon>
        <taxon>Caenorhabditis</taxon>
    </lineage>
</organism>
<accession>G0MFZ1</accession>
<dbReference type="HOGENOM" id="CLU_2429024_0_0_1"/>
<gene>
    <name evidence="2" type="ORF">CAEBREN_29184</name>
</gene>
<keyword evidence="3" id="KW-1185">Reference proteome</keyword>
<dbReference type="AlphaFoldDB" id="G0MFZ1"/>